<feature type="transmembrane region" description="Helical" evidence="6">
    <location>
        <begin position="202"/>
        <end position="221"/>
    </location>
</feature>
<dbReference type="OrthoDB" id="255482at2"/>
<evidence type="ECO:0000256" key="3">
    <source>
        <dbReference type="ARBA" id="ARBA00022692"/>
    </source>
</evidence>
<keyword evidence="4 6" id="KW-1133">Transmembrane helix</keyword>
<feature type="transmembrane region" description="Helical" evidence="6">
    <location>
        <begin position="86"/>
        <end position="110"/>
    </location>
</feature>
<feature type="transmembrane region" description="Helical" evidence="6">
    <location>
        <begin position="260"/>
        <end position="278"/>
    </location>
</feature>
<keyword evidence="8" id="KW-1185">Reference proteome</keyword>
<dbReference type="EMBL" id="FUWX01000010">
    <property type="protein sequence ID" value="SJZ76118.1"/>
    <property type="molecule type" value="Genomic_DNA"/>
</dbReference>
<keyword evidence="2" id="KW-1003">Cell membrane</keyword>
<evidence type="ECO:0000256" key="4">
    <source>
        <dbReference type="ARBA" id="ARBA00022989"/>
    </source>
</evidence>
<gene>
    <name evidence="7" type="ORF">SAMN02745174_01480</name>
</gene>
<feature type="transmembrane region" description="Helical" evidence="6">
    <location>
        <begin position="447"/>
        <end position="467"/>
    </location>
</feature>
<dbReference type="RefSeq" id="WP_078693969.1">
    <property type="nucleotide sequence ID" value="NZ_FUWX01000010.1"/>
</dbReference>
<dbReference type="GO" id="GO:0005886">
    <property type="term" value="C:plasma membrane"/>
    <property type="evidence" value="ECO:0007669"/>
    <property type="project" value="UniProtKB-SubCell"/>
</dbReference>
<dbReference type="STRING" id="180163.SAMN02745174_01480"/>
<sequence length="470" mass="50491">MASGQKKETKGKLNFPHTYVIIFLLIVIATALTWIIPAGHFPRVKDLATGKSVIVADQFAFIKNTPVNPLDIPLKIVDGLNKSSSIVFLILIVGGAFHVIIKTGMFQALAGKVTKAFSHKEELIIPAFTTIFALACMSMGVNTFIGFAPVAIILARTMGYDALVGVSMVALGGAIGFSTGTFNPFTTGVAQALAGLPMFSGASYRFFCLVVFLIVTNIYIISYAKKIKKNPELSIVADLEKSENDLENSNSDLEFTKKHIAVLIIVLGFFTLLVYGGANWHWKLNQSSALFIWMAIVAGLVYGFSPSTIAKEFVNGAKALLFGALIIGIARAISIILGDGNILDTAVYYLGNWLASMPRILQGAGMFLMQLVINGLITSGSGQAAVTMPVMLPVADMVGMTRQTAVLAFNFGDGLSNYVLPTSSALMGFLAIANISYEKWMKYMGKLFLIWLITGSVLVIIANSIGYGPF</sequence>
<feature type="transmembrane region" description="Helical" evidence="6">
    <location>
        <begin position="290"/>
        <end position="307"/>
    </location>
</feature>
<feature type="transmembrane region" description="Helical" evidence="6">
    <location>
        <begin position="418"/>
        <end position="435"/>
    </location>
</feature>
<dbReference type="InterPro" id="IPR018385">
    <property type="entry name" value="C4_dicarb_anaerob_car-like"/>
</dbReference>
<protein>
    <submittedName>
        <fullName evidence="7">Uncharacterized membrane protein YfcC, ion transporter superfamily</fullName>
    </submittedName>
</protein>
<dbReference type="AlphaFoldDB" id="A0A1T4NBC7"/>
<comment type="subcellular location">
    <subcellularLocation>
        <location evidence="1">Cell membrane</location>
        <topology evidence="1">Multi-pass membrane protein</topology>
    </subcellularLocation>
</comment>
<evidence type="ECO:0000256" key="6">
    <source>
        <dbReference type="SAM" id="Phobius"/>
    </source>
</evidence>
<evidence type="ECO:0000256" key="5">
    <source>
        <dbReference type="ARBA" id="ARBA00023136"/>
    </source>
</evidence>
<feature type="transmembrane region" description="Helical" evidence="6">
    <location>
        <begin position="319"/>
        <end position="340"/>
    </location>
</feature>
<evidence type="ECO:0000313" key="7">
    <source>
        <dbReference type="EMBL" id="SJZ76118.1"/>
    </source>
</evidence>
<keyword evidence="5 6" id="KW-0472">Membrane</keyword>
<dbReference type="Pfam" id="PF03606">
    <property type="entry name" value="DcuC"/>
    <property type="match status" value="1"/>
</dbReference>
<keyword evidence="3 6" id="KW-0812">Transmembrane</keyword>
<feature type="transmembrane region" description="Helical" evidence="6">
    <location>
        <begin position="130"/>
        <end position="155"/>
    </location>
</feature>
<accession>A0A1T4NBC7</accession>
<evidence type="ECO:0000313" key="8">
    <source>
        <dbReference type="Proteomes" id="UP000191153"/>
    </source>
</evidence>
<reference evidence="7 8" key="1">
    <citation type="submission" date="2017-02" db="EMBL/GenBank/DDBJ databases">
        <authorList>
            <person name="Peterson S.W."/>
        </authorList>
    </citation>
    <scope>NUCLEOTIDE SEQUENCE [LARGE SCALE GENOMIC DNA]</scope>
    <source>
        <strain evidence="7 8">ATCC 700028</strain>
    </source>
</reference>
<name>A0A1T4NBC7_9FUSO</name>
<feature type="transmembrane region" description="Helical" evidence="6">
    <location>
        <begin position="162"/>
        <end position="182"/>
    </location>
</feature>
<evidence type="ECO:0000256" key="1">
    <source>
        <dbReference type="ARBA" id="ARBA00004651"/>
    </source>
</evidence>
<dbReference type="InterPro" id="IPR051679">
    <property type="entry name" value="DASS-Related_Transporters"/>
</dbReference>
<organism evidence="7 8">
    <name type="scientific">Cetobacterium ceti</name>
    <dbReference type="NCBI Taxonomy" id="180163"/>
    <lineage>
        <taxon>Bacteria</taxon>
        <taxon>Fusobacteriati</taxon>
        <taxon>Fusobacteriota</taxon>
        <taxon>Fusobacteriia</taxon>
        <taxon>Fusobacteriales</taxon>
        <taxon>Fusobacteriaceae</taxon>
        <taxon>Cetobacterium</taxon>
    </lineage>
</organism>
<dbReference type="PANTHER" id="PTHR43652">
    <property type="entry name" value="BASIC AMINO ACID ANTIPORTER YFCC-RELATED"/>
    <property type="match status" value="1"/>
</dbReference>
<proteinExistence type="predicted"/>
<feature type="transmembrane region" description="Helical" evidence="6">
    <location>
        <begin position="20"/>
        <end position="41"/>
    </location>
</feature>
<evidence type="ECO:0000256" key="2">
    <source>
        <dbReference type="ARBA" id="ARBA00022475"/>
    </source>
</evidence>
<dbReference type="Proteomes" id="UP000191153">
    <property type="component" value="Unassembled WGS sequence"/>
</dbReference>
<dbReference type="PANTHER" id="PTHR43652:SF2">
    <property type="entry name" value="BASIC AMINO ACID ANTIPORTER YFCC-RELATED"/>
    <property type="match status" value="1"/>
</dbReference>